<feature type="binding site" evidence="12">
    <location>
        <position position="211"/>
    </location>
    <ligand>
        <name>pyruvate</name>
        <dbReference type="ChEBI" id="CHEBI:15361"/>
    </ligand>
</feature>
<evidence type="ECO:0000256" key="13">
    <source>
        <dbReference type="PIRNR" id="PIRNR001365"/>
    </source>
</evidence>
<evidence type="ECO:0000313" key="15">
    <source>
        <dbReference type="Proteomes" id="UP001526430"/>
    </source>
</evidence>
<keyword evidence="6 12" id="KW-0028">Amino-acid biosynthesis</keyword>
<evidence type="ECO:0000256" key="5">
    <source>
        <dbReference type="ARBA" id="ARBA00022490"/>
    </source>
</evidence>
<dbReference type="Proteomes" id="UP001526430">
    <property type="component" value="Unassembled WGS sequence"/>
</dbReference>
<dbReference type="PROSITE" id="PS00666">
    <property type="entry name" value="DHDPS_2"/>
    <property type="match status" value="1"/>
</dbReference>
<evidence type="ECO:0000256" key="6">
    <source>
        <dbReference type="ARBA" id="ARBA00022605"/>
    </source>
</evidence>
<evidence type="ECO:0000256" key="7">
    <source>
        <dbReference type="ARBA" id="ARBA00022915"/>
    </source>
</evidence>
<dbReference type="InterPro" id="IPR002220">
    <property type="entry name" value="DapA-like"/>
</dbReference>
<dbReference type="Gene3D" id="3.20.20.70">
    <property type="entry name" value="Aldolase class I"/>
    <property type="match status" value="1"/>
</dbReference>
<keyword evidence="10 12" id="KW-0704">Schiff base</keyword>
<dbReference type="HAMAP" id="MF_00418">
    <property type="entry name" value="DapA"/>
    <property type="match status" value="1"/>
</dbReference>
<comment type="similarity">
    <text evidence="3 12 13">Belongs to the DapA family.</text>
</comment>
<dbReference type="InterPro" id="IPR020625">
    <property type="entry name" value="Schiff_base-form_aldolases_AS"/>
</dbReference>
<keyword evidence="9 12" id="KW-0456">Lyase</keyword>
<proteinExistence type="inferred from homology"/>
<dbReference type="NCBIfam" id="TIGR00674">
    <property type="entry name" value="dapA"/>
    <property type="match status" value="1"/>
</dbReference>
<evidence type="ECO:0000256" key="4">
    <source>
        <dbReference type="ARBA" id="ARBA00012086"/>
    </source>
</evidence>
<comment type="pathway">
    <text evidence="2 12">Amino-acid biosynthesis; L-lysine biosynthesis via DAP pathway; (S)-tetrahydrodipicolinate from L-aspartate: step 3/4.</text>
</comment>
<dbReference type="PRINTS" id="PR00146">
    <property type="entry name" value="DHPICSNTHASE"/>
</dbReference>
<comment type="caution">
    <text evidence="12">Was originally thought to be a dihydrodipicolinate synthase (DHDPS), catalyzing the condensation of (S)-aspartate-beta-semialdehyde [(S)-ASA] and pyruvate to dihydrodipicolinate (DHDP). However, it was shown in E.coli that the product of the enzymatic reaction is not dihydrodipicolinate but in fact (4S)-4-hydroxy-2,3,4,5-tetrahydro-(2S)-dipicolinic acid (HTPA), and that the consecutive dehydration reaction leading to DHDP is not spontaneous but catalyzed by DapB.</text>
</comment>
<evidence type="ECO:0000256" key="3">
    <source>
        <dbReference type="ARBA" id="ARBA00007592"/>
    </source>
</evidence>
<evidence type="ECO:0000313" key="14">
    <source>
        <dbReference type="EMBL" id="MCW8085741.1"/>
    </source>
</evidence>
<feature type="site" description="Part of a proton relay during catalysis" evidence="12">
    <location>
        <position position="115"/>
    </location>
</feature>
<protein>
    <recommendedName>
        <fullName evidence="4 12">4-hydroxy-tetrahydrodipicolinate synthase</fullName>
        <shortName evidence="12">HTPA synthase</shortName>
        <ecNumber evidence="4 12">4.3.3.7</ecNumber>
    </recommendedName>
</protein>
<evidence type="ECO:0000256" key="8">
    <source>
        <dbReference type="ARBA" id="ARBA00023154"/>
    </source>
</evidence>
<keyword evidence="8 12" id="KW-0457">Lysine biosynthesis</keyword>
<dbReference type="EC" id="4.3.3.7" evidence="4 12"/>
<dbReference type="EMBL" id="JAPFQI010000005">
    <property type="protein sequence ID" value="MCW8085741.1"/>
    <property type="molecule type" value="Genomic_DNA"/>
</dbReference>
<feature type="site" description="Part of a proton relay during catalysis" evidence="12">
    <location>
        <position position="49"/>
    </location>
</feature>
<reference evidence="14 15" key="1">
    <citation type="submission" date="2022-10" db="EMBL/GenBank/DDBJ databases">
        <title>Roseococcus glaciei nov., sp. nov., isolated from glacier.</title>
        <authorList>
            <person name="Liu Q."/>
            <person name="Xin Y.-H."/>
        </authorList>
    </citation>
    <scope>NUCLEOTIDE SEQUENCE [LARGE SCALE GENOMIC DNA]</scope>
    <source>
        <strain evidence="14 15">MDT2-1-1</strain>
    </source>
</reference>
<dbReference type="InterPro" id="IPR005263">
    <property type="entry name" value="DapA"/>
</dbReference>
<feature type="binding site" evidence="12">
    <location>
        <position position="50"/>
    </location>
    <ligand>
        <name>pyruvate</name>
        <dbReference type="ChEBI" id="CHEBI:15361"/>
    </ligand>
</feature>
<dbReference type="InterPro" id="IPR013785">
    <property type="entry name" value="Aldolase_TIM"/>
</dbReference>
<keyword evidence="15" id="KW-1185">Reference proteome</keyword>
<organism evidence="14 15">
    <name type="scientific">Sabulicella glaciei</name>
    <dbReference type="NCBI Taxonomy" id="2984948"/>
    <lineage>
        <taxon>Bacteria</taxon>
        <taxon>Pseudomonadati</taxon>
        <taxon>Pseudomonadota</taxon>
        <taxon>Alphaproteobacteria</taxon>
        <taxon>Acetobacterales</taxon>
        <taxon>Acetobacteraceae</taxon>
        <taxon>Sabulicella</taxon>
    </lineage>
</organism>
<feature type="active site" description="Schiff-base intermediate with substrate" evidence="12">
    <location>
        <position position="169"/>
    </location>
</feature>
<evidence type="ECO:0000256" key="10">
    <source>
        <dbReference type="ARBA" id="ARBA00023270"/>
    </source>
</evidence>
<comment type="caution">
    <text evidence="14">The sequence shown here is derived from an EMBL/GenBank/DDBJ whole genome shotgun (WGS) entry which is preliminary data.</text>
</comment>
<dbReference type="PIRSF" id="PIRSF001365">
    <property type="entry name" value="DHDPS"/>
    <property type="match status" value="1"/>
</dbReference>
<name>A0ABT3NUA7_9PROT</name>
<sequence length="306" mass="32971">MQENPLAPEGLWLPLVTPFREGQLDETSLRRLVRHYAEQPIDGLILAATTGEGLSLDEEEVERLVFVVAETLAAAGRPLPLLLGLSGSDTRKVAKGLARSTAWPLDGYLVTCPSYTRPSQEGMIGHFSTLADAAARPVMIYNIPYRTGVNLGNAAMLELAAHPNIVGVKDCSADMAQSFELLRRKPPGFAVLTGEDAFFHPMLAQGADGAILASAHVETCRFAAVWARMRAGDAAGALAAWHAICDLPRLLFAEPSPAPLKHWLWRAGLIDSPELRLPMLPASDGLAVRIEAEMDRCQALPAPAAW</sequence>
<keyword evidence="5 12" id="KW-0963">Cytoplasm</keyword>
<dbReference type="RefSeq" id="WP_301589688.1">
    <property type="nucleotide sequence ID" value="NZ_JAPFQI010000005.1"/>
</dbReference>
<gene>
    <name evidence="12 14" type="primary">dapA</name>
    <name evidence="14" type="ORF">OF850_08905</name>
</gene>
<evidence type="ECO:0000256" key="2">
    <source>
        <dbReference type="ARBA" id="ARBA00005120"/>
    </source>
</evidence>
<dbReference type="Pfam" id="PF00701">
    <property type="entry name" value="DHDPS"/>
    <property type="match status" value="1"/>
</dbReference>
<comment type="catalytic activity">
    <reaction evidence="11 12">
        <text>L-aspartate 4-semialdehyde + pyruvate = (2S,4S)-4-hydroxy-2,3,4,5-tetrahydrodipicolinate + H2O + H(+)</text>
        <dbReference type="Rhea" id="RHEA:34171"/>
        <dbReference type="ChEBI" id="CHEBI:15361"/>
        <dbReference type="ChEBI" id="CHEBI:15377"/>
        <dbReference type="ChEBI" id="CHEBI:15378"/>
        <dbReference type="ChEBI" id="CHEBI:67139"/>
        <dbReference type="ChEBI" id="CHEBI:537519"/>
        <dbReference type="EC" id="4.3.3.7"/>
    </reaction>
</comment>
<dbReference type="SUPFAM" id="SSF51569">
    <property type="entry name" value="Aldolase"/>
    <property type="match status" value="1"/>
</dbReference>
<evidence type="ECO:0000256" key="9">
    <source>
        <dbReference type="ARBA" id="ARBA00023239"/>
    </source>
</evidence>
<keyword evidence="7 12" id="KW-0220">Diaminopimelate biosynthesis</keyword>
<evidence type="ECO:0000256" key="12">
    <source>
        <dbReference type="HAMAP-Rule" id="MF_00418"/>
    </source>
</evidence>
<comment type="subcellular location">
    <subcellularLocation>
        <location evidence="12">Cytoplasm</location>
    </subcellularLocation>
</comment>
<comment type="subunit">
    <text evidence="12">Homotetramer; dimer of dimers.</text>
</comment>
<dbReference type="GO" id="GO:0008840">
    <property type="term" value="F:4-hydroxy-tetrahydrodipicolinate synthase activity"/>
    <property type="evidence" value="ECO:0007669"/>
    <property type="project" value="UniProtKB-EC"/>
</dbReference>
<dbReference type="PANTHER" id="PTHR12128">
    <property type="entry name" value="DIHYDRODIPICOLINATE SYNTHASE"/>
    <property type="match status" value="1"/>
</dbReference>
<comment type="function">
    <text evidence="1 12">Catalyzes the condensation of (S)-aspartate-beta-semialdehyde [(S)-ASA] and pyruvate to 4-hydroxy-tetrahydrodipicolinate (HTPA).</text>
</comment>
<dbReference type="SMART" id="SM01130">
    <property type="entry name" value="DHDPS"/>
    <property type="match status" value="1"/>
</dbReference>
<evidence type="ECO:0000256" key="1">
    <source>
        <dbReference type="ARBA" id="ARBA00003294"/>
    </source>
</evidence>
<dbReference type="PANTHER" id="PTHR12128:SF66">
    <property type="entry name" value="4-HYDROXY-2-OXOGLUTARATE ALDOLASE, MITOCHONDRIAL"/>
    <property type="match status" value="1"/>
</dbReference>
<accession>A0ABT3NUA7</accession>
<evidence type="ECO:0000256" key="11">
    <source>
        <dbReference type="ARBA" id="ARBA00047836"/>
    </source>
</evidence>
<feature type="active site" description="Proton donor/acceptor" evidence="12">
    <location>
        <position position="141"/>
    </location>
</feature>
<dbReference type="CDD" id="cd00950">
    <property type="entry name" value="DHDPS"/>
    <property type="match status" value="1"/>
</dbReference>